<evidence type="ECO:0000313" key="3">
    <source>
        <dbReference type="Proteomes" id="UP000218418"/>
    </source>
</evidence>
<reference evidence="2 3" key="1">
    <citation type="submission" date="2017-06" db="EMBL/GenBank/DDBJ databases">
        <title>Genome sequencing of cyanobaciteial culture collection at National Institute for Environmental Studies (NIES).</title>
        <authorList>
            <person name="Hirose Y."/>
            <person name="Shimura Y."/>
            <person name="Fujisawa T."/>
            <person name="Nakamura Y."/>
            <person name="Kawachi M."/>
        </authorList>
    </citation>
    <scope>NUCLEOTIDE SEQUENCE [LARGE SCALE GENOMIC DNA]</scope>
    <source>
        <strain evidence="2 3">NIES-267</strain>
        <plasmid evidence="3">Plasmid2 dna</plasmid>
    </source>
</reference>
<dbReference type="AlphaFoldDB" id="A0A1Z4M2Y6"/>
<evidence type="ECO:0000313" key="2">
    <source>
        <dbReference type="EMBL" id="BAY87815.1"/>
    </source>
</evidence>
<keyword evidence="3" id="KW-1185">Reference proteome</keyword>
<gene>
    <name evidence="2" type="ORF">NIES267_73390</name>
</gene>
<protein>
    <recommendedName>
        <fullName evidence="1">PIN domain-containing protein</fullName>
    </recommendedName>
</protein>
<dbReference type="SUPFAM" id="SSF88723">
    <property type="entry name" value="PIN domain-like"/>
    <property type="match status" value="1"/>
</dbReference>
<dbReference type="Gene3D" id="3.40.50.1010">
    <property type="entry name" value="5'-nuclease"/>
    <property type="match status" value="1"/>
</dbReference>
<dbReference type="EMBL" id="AP018229">
    <property type="protein sequence ID" value="BAY87815.1"/>
    <property type="molecule type" value="Genomic_DNA"/>
</dbReference>
<name>A0A1Z4M2Y6_9CYAN</name>
<dbReference type="InterPro" id="IPR029060">
    <property type="entry name" value="PIN-like_dom_sf"/>
</dbReference>
<dbReference type="InterPro" id="IPR002716">
    <property type="entry name" value="PIN_dom"/>
</dbReference>
<organism evidence="2 3">
    <name type="scientific">Calothrix parasitica NIES-267</name>
    <dbReference type="NCBI Taxonomy" id="1973488"/>
    <lineage>
        <taxon>Bacteria</taxon>
        <taxon>Bacillati</taxon>
        <taxon>Cyanobacteriota</taxon>
        <taxon>Cyanophyceae</taxon>
        <taxon>Nostocales</taxon>
        <taxon>Calotrichaceae</taxon>
        <taxon>Calothrix</taxon>
    </lineage>
</organism>
<evidence type="ECO:0000259" key="1">
    <source>
        <dbReference type="Pfam" id="PF01850"/>
    </source>
</evidence>
<dbReference type="Pfam" id="PF01850">
    <property type="entry name" value="PIN"/>
    <property type="match status" value="1"/>
</dbReference>
<dbReference type="Proteomes" id="UP000218418">
    <property type="component" value="Plasmid plasmid2"/>
</dbReference>
<feature type="domain" description="PIN" evidence="1">
    <location>
        <begin position="7"/>
        <end position="130"/>
    </location>
</feature>
<accession>A0A1Z4M2Y6</accession>
<dbReference type="OrthoDB" id="9789052at2"/>
<proteinExistence type="predicted"/>
<keyword evidence="2" id="KW-0614">Plasmid</keyword>
<sequence length="137" mass="15975">MAQIKEYLLDTNIVLRHIKQDGKRQHIEQAHKIFRELDTGKIKVSLVESVVVELCYVLTFYYNHSRSEFVQVFAGLLEAENIKTDKGLYEKAIRIYSATELDITDCILIAKYQLNKAKFADILSFDNELIENKNENF</sequence>
<geneLocation type="plasmid" evidence="3">
    <name>Plasmid2 dna</name>
</geneLocation>